<dbReference type="PANTHER" id="PTHR43132">
    <property type="entry name" value="ARSENICAL RESISTANCE OPERON REPRESSOR ARSR-RELATED"/>
    <property type="match status" value="1"/>
</dbReference>
<dbReference type="AlphaFoldDB" id="A0A5D0CU11"/>
<dbReference type="SUPFAM" id="SSF46785">
    <property type="entry name" value="Winged helix' DNA-binding domain"/>
    <property type="match status" value="1"/>
</dbReference>
<keyword evidence="6" id="KW-1185">Reference proteome</keyword>
<dbReference type="InterPro" id="IPR036388">
    <property type="entry name" value="WH-like_DNA-bd_sf"/>
</dbReference>
<proteinExistence type="predicted"/>
<dbReference type="Gene3D" id="1.10.10.10">
    <property type="entry name" value="Winged helix-like DNA-binding domain superfamily/Winged helix DNA-binding domain"/>
    <property type="match status" value="1"/>
</dbReference>
<evidence type="ECO:0000256" key="2">
    <source>
        <dbReference type="ARBA" id="ARBA00023125"/>
    </source>
</evidence>
<keyword evidence="2" id="KW-0238">DNA-binding</keyword>
<feature type="domain" description="HTH arsR-type" evidence="4">
    <location>
        <begin position="220"/>
        <end position="295"/>
    </location>
</feature>
<evidence type="ECO:0000313" key="5">
    <source>
        <dbReference type="EMBL" id="TYA12485.1"/>
    </source>
</evidence>
<evidence type="ECO:0000313" key="6">
    <source>
        <dbReference type="Proteomes" id="UP000325218"/>
    </source>
</evidence>
<sequence length="304" mass="35764">MAYQLDIEFKSLYELTSSLHTYICRKSHKKMLLAPDWAKEVGGSLTPEFASLLSRMEVDADWKWTYLLVYLCREGEEAEDFLAWLERKSVGDLYELMAEYGQPFPKDMGEFRSRTLSVFSQWNDQYFKRTDPAVRESLRQDAEQRKRERDAGASFREFAERITHGLVFEPKEGLERLVLVPQFHFQPMNVIYHFGKVTLCHYSARVYRDKPSSFPQHEYLTIRALGEQNRLKILQFLHQGPRSFSEIVRHLNISKGITHDHISKLRRGGLIRAHIEGEAVTEYSLRLNALEEFQKKLMAYIMNE</sequence>
<dbReference type="InterPro" id="IPR036390">
    <property type="entry name" value="WH_DNA-bd_sf"/>
</dbReference>
<dbReference type="Proteomes" id="UP000325218">
    <property type="component" value="Unassembled WGS sequence"/>
</dbReference>
<dbReference type="GO" id="GO:0003700">
    <property type="term" value="F:DNA-binding transcription factor activity"/>
    <property type="evidence" value="ECO:0007669"/>
    <property type="project" value="InterPro"/>
</dbReference>
<dbReference type="RefSeq" id="WP_148454262.1">
    <property type="nucleotide sequence ID" value="NZ_VSDO01000003.1"/>
</dbReference>
<dbReference type="SMART" id="SM00418">
    <property type="entry name" value="HTH_ARSR"/>
    <property type="match status" value="1"/>
</dbReference>
<evidence type="ECO:0000256" key="1">
    <source>
        <dbReference type="ARBA" id="ARBA00023015"/>
    </source>
</evidence>
<organism evidence="5 6">
    <name type="scientific">Paenibacillus faecis</name>
    <dbReference type="NCBI Taxonomy" id="862114"/>
    <lineage>
        <taxon>Bacteria</taxon>
        <taxon>Bacillati</taxon>
        <taxon>Bacillota</taxon>
        <taxon>Bacilli</taxon>
        <taxon>Bacillales</taxon>
        <taxon>Paenibacillaceae</taxon>
        <taxon>Paenibacillus</taxon>
    </lineage>
</organism>
<accession>A0A5D0CU11</accession>
<comment type="caution">
    <text evidence="5">The sequence shown here is derived from an EMBL/GenBank/DDBJ whole genome shotgun (WGS) entry which is preliminary data.</text>
</comment>
<dbReference type="EMBL" id="VSDO01000003">
    <property type="protein sequence ID" value="TYA12485.1"/>
    <property type="molecule type" value="Genomic_DNA"/>
</dbReference>
<gene>
    <name evidence="5" type="ORF">FRY98_17500</name>
</gene>
<reference evidence="5 6" key="1">
    <citation type="submission" date="2019-08" db="EMBL/GenBank/DDBJ databases">
        <title>Genome sequencing of Paenibacillus faecis DSM 23593(T).</title>
        <authorList>
            <person name="Kook J.-K."/>
            <person name="Park S.-N."/>
            <person name="Lim Y.K."/>
        </authorList>
    </citation>
    <scope>NUCLEOTIDE SEQUENCE [LARGE SCALE GENOMIC DNA]</scope>
    <source>
        <strain evidence="5 6">DSM 23593</strain>
    </source>
</reference>
<dbReference type="InterPro" id="IPR001845">
    <property type="entry name" value="HTH_ArsR_DNA-bd_dom"/>
</dbReference>
<dbReference type="Pfam" id="PF01022">
    <property type="entry name" value="HTH_5"/>
    <property type="match status" value="1"/>
</dbReference>
<keyword evidence="1" id="KW-0805">Transcription regulation</keyword>
<dbReference type="CDD" id="cd00090">
    <property type="entry name" value="HTH_ARSR"/>
    <property type="match status" value="1"/>
</dbReference>
<protein>
    <submittedName>
        <fullName evidence="5">Winged helix-turn-helix transcriptional regulator</fullName>
    </submittedName>
</protein>
<dbReference type="OrthoDB" id="2646147at2"/>
<dbReference type="InterPro" id="IPR011991">
    <property type="entry name" value="ArsR-like_HTH"/>
</dbReference>
<name>A0A5D0CU11_9BACL</name>
<dbReference type="InterPro" id="IPR051011">
    <property type="entry name" value="Metal_resp_trans_reg"/>
</dbReference>
<keyword evidence="3" id="KW-0804">Transcription</keyword>
<dbReference type="GO" id="GO:0003677">
    <property type="term" value="F:DNA binding"/>
    <property type="evidence" value="ECO:0007669"/>
    <property type="project" value="UniProtKB-KW"/>
</dbReference>
<dbReference type="PANTHER" id="PTHR43132:SF2">
    <property type="entry name" value="ARSENICAL RESISTANCE OPERON REPRESSOR ARSR-RELATED"/>
    <property type="match status" value="1"/>
</dbReference>
<evidence type="ECO:0000259" key="4">
    <source>
        <dbReference type="SMART" id="SM00418"/>
    </source>
</evidence>
<evidence type="ECO:0000256" key="3">
    <source>
        <dbReference type="ARBA" id="ARBA00023163"/>
    </source>
</evidence>